<dbReference type="Pfam" id="PF09189">
    <property type="entry name" value="MoaD_arch"/>
    <property type="match status" value="1"/>
</dbReference>
<organism evidence="2 3">
    <name type="scientific">Natranaeroarchaeum aerophilus</name>
    <dbReference type="NCBI Taxonomy" id="2917711"/>
    <lineage>
        <taxon>Archaea</taxon>
        <taxon>Methanobacteriati</taxon>
        <taxon>Methanobacteriota</taxon>
        <taxon>Stenosarchaea group</taxon>
        <taxon>Halobacteria</taxon>
        <taxon>Halobacteriales</taxon>
        <taxon>Natronoarchaeaceae</taxon>
        <taxon>Natranaeroarchaeum</taxon>
    </lineage>
</organism>
<proteinExistence type="predicted"/>
<evidence type="ECO:0000313" key="2">
    <source>
        <dbReference type="EMBL" id="MCL9812659.1"/>
    </source>
</evidence>
<protein>
    <recommendedName>
        <fullName evidence="1">Molybdopterin cofactor biosynthesis MoaD-related C-terminal domain-containing protein</fullName>
    </recommendedName>
</protein>
<dbReference type="InterPro" id="IPR036473">
    <property type="entry name" value="Mopterin_CF_MoaD-rel_C_sf"/>
</dbReference>
<keyword evidence="3" id="KW-1185">Reference proteome</keyword>
<evidence type="ECO:0000313" key="3">
    <source>
        <dbReference type="Proteomes" id="UP001202674"/>
    </source>
</evidence>
<dbReference type="Gene3D" id="3.30.1370.80">
    <property type="entry name" value="Molybdopterin cofactor biosynthesis MoaD-related, C-terminal domain"/>
    <property type="match status" value="1"/>
</dbReference>
<dbReference type="AlphaFoldDB" id="A0AAE3FQ91"/>
<evidence type="ECO:0000259" key="1">
    <source>
        <dbReference type="Pfam" id="PF09189"/>
    </source>
</evidence>
<dbReference type="EMBL" id="JAKRVY010000001">
    <property type="protein sequence ID" value="MCL9812659.1"/>
    <property type="molecule type" value="Genomic_DNA"/>
</dbReference>
<sequence>MSGAPVMVERERSYRGVSARALIGYLENLGGERVDDRTVEGEDWCASFSESKVSIGPSMKLTETTVTFEGERAETLDPLIKKFSQKAVRAGG</sequence>
<dbReference type="Proteomes" id="UP001202674">
    <property type="component" value="Unassembled WGS sequence"/>
</dbReference>
<gene>
    <name evidence="2" type="ORF">AArcSt11_03200</name>
</gene>
<reference evidence="2 3" key="1">
    <citation type="journal article" date="2022" name="Syst. Appl. Microbiol.">
        <title>Natronocalculus amylovorans gen. nov., sp. nov., and Natranaeroarchaeum aerophilus sp. nov., dominant culturable amylolytic natronoarchaea from hypersaline soda lakes in southwestern Siberia.</title>
        <authorList>
            <person name="Sorokin D.Y."/>
            <person name="Elcheninov A.G."/>
            <person name="Khizhniak T.V."/>
            <person name="Koenen M."/>
            <person name="Bale N.J."/>
            <person name="Damste J.S.S."/>
            <person name="Kublanov I.V."/>
        </authorList>
    </citation>
    <scope>NUCLEOTIDE SEQUENCE [LARGE SCALE GENOMIC DNA]</scope>
    <source>
        <strain evidence="2 3">AArc-St1-1</strain>
    </source>
</reference>
<accession>A0AAE3FQ91</accession>
<dbReference type="InterPro" id="IPR015272">
    <property type="entry name" value="MoadD_C"/>
</dbReference>
<feature type="domain" description="Molybdopterin cofactor biosynthesis MoaD-related C-terminal" evidence="1">
    <location>
        <begin position="10"/>
        <end position="92"/>
    </location>
</feature>
<comment type="caution">
    <text evidence="2">The sequence shown here is derived from an EMBL/GenBank/DDBJ whole genome shotgun (WGS) entry which is preliminary data.</text>
</comment>
<name>A0AAE3FQ91_9EURY</name>